<dbReference type="EMBL" id="BLLK01000045">
    <property type="protein sequence ID" value="GFH52087.1"/>
    <property type="molecule type" value="Genomic_DNA"/>
</dbReference>
<organism evidence="2 3">
    <name type="scientific">Chaetoceros tenuissimus</name>
    <dbReference type="NCBI Taxonomy" id="426638"/>
    <lineage>
        <taxon>Eukaryota</taxon>
        <taxon>Sar</taxon>
        <taxon>Stramenopiles</taxon>
        <taxon>Ochrophyta</taxon>
        <taxon>Bacillariophyta</taxon>
        <taxon>Coscinodiscophyceae</taxon>
        <taxon>Chaetocerotophycidae</taxon>
        <taxon>Chaetocerotales</taxon>
        <taxon>Chaetocerotaceae</taxon>
        <taxon>Chaetoceros</taxon>
    </lineage>
</organism>
<dbReference type="PANTHER" id="PTHR46546:SF4">
    <property type="entry name" value="SHEWANELLA-LIKE PROTEIN PHOSPHATASE 1"/>
    <property type="match status" value="1"/>
</dbReference>
<dbReference type="SUPFAM" id="SSF56300">
    <property type="entry name" value="Metallo-dependent phosphatases"/>
    <property type="match status" value="1"/>
</dbReference>
<dbReference type="GO" id="GO:0016787">
    <property type="term" value="F:hydrolase activity"/>
    <property type="evidence" value="ECO:0007669"/>
    <property type="project" value="InterPro"/>
</dbReference>
<dbReference type="Proteomes" id="UP001054902">
    <property type="component" value="Unassembled WGS sequence"/>
</dbReference>
<name>A0AAD3CU25_9STRA</name>
<dbReference type="InterPro" id="IPR029052">
    <property type="entry name" value="Metallo-depent_PP-like"/>
</dbReference>
<dbReference type="Pfam" id="PF00149">
    <property type="entry name" value="Metallophos"/>
    <property type="match status" value="1"/>
</dbReference>
<accession>A0AAD3CU25</accession>
<evidence type="ECO:0000259" key="1">
    <source>
        <dbReference type="Pfam" id="PF00149"/>
    </source>
</evidence>
<sequence length="488" mass="53521">MNSSKILAQAGGFNSNRAALNFVKTSTILSTVAAFAPTTKRNVSSKRLVENRHLSSLTSKSNYNCQKRVYPSISKSSFTTSSIKGTAGNKENEKGVPVSSSSLAMGYLDENISEPSSYSIPPFQKGDDMLTDLPKGTRIISFGDVHGDILALYKFLQASQLLHPESTITNPIWDGGDSILVQCGDILDRGAEELFCLRYLTSLARQAPKQGGKVILLHGNHEALNANGLFQYADRNGNQEIEVVLGKALDAKRSEGTERWRIQYAGNEPSRWAAFEPNGWLAEQLYSNMSVAAVVGRTVFVHAGLTKDHLQSYGGIEKMNEEARTWFLSKYPEELQNDDGFKFRTVQEVIDNANLRARTASKTMPGCLGGTIGAASPVWMRDYSSPNDTTPKSPFAQKMIDECLSELGDVERMVMGHTPQNRINAALKGKAWRVDVGASRGVMNGVPEVLEIIHKGGENDEDVIHILTVEGDRIPASERQIDAMDFLL</sequence>
<evidence type="ECO:0000313" key="2">
    <source>
        <dbReference type="EMBL" id="GFH52087.1"/>
    </source>
</evidence>
<gene>
    <name evidence="2" type="ORF">CTEN210_08563</name>
</gene>
<keyword evidence="3" id="KW-1185">Reference proteome</keyword>
<protein>
    <recommendedName>
        <fullName evidence="1">Calcineurin-like phosphoesterase domain-containing protein</fullName>
    </recommendedName>
</protein>
<feature type="domain" description="Calcineurin-like phosphoesterase" evidence="1">
    <location>
        <begin position="138"/>
        <end position="323"/>
    </location>
</feature>
<dbReference type="PANTHER" id="PTHR46546">
    <property type="entry name" value="SHEWANELLA-LIKE PROTEIN PHOSPHATASE 1"/>
    <property type="match status" value="1"/>
</dbReference>
<dbReference type="InterPro" id="IPR004843">
    <property type="entry name" value="Calcineurin-like_PHP"/>
</dbReference>
<dbReference type="AlphaFoldDB" id="A0AAD3CU25"/>
<reference evidence="2 3" key="1">
    <citation type="journal article" date="2021" name="Sci. Rep.">
        <title>The genome of the diatom Chaetoceros tenuissimus carries an ancient integrated fragment of an extant virus.</title>
        <authorList>
            <person name="Hongo Y."/>
            <person name="Kimura K."/>
            <person name="Takaki Y."/>
            <person name="Yoshida Y."/>
            <person name="Baba S."/>
            <person name="Kobayashi G."/>
            <person name="Nagasaki K."/>
            <person name="Hano T."/>
            <person name="Tomaru Y."/>
        </authorList>
    </citation>
    <scope>NUCLEOTIDE SEQUENCE [LARGE SCALE GENOMIC DNA]</scope>
    <source>
        <strain evidence="2 3">NIES-3715</strain>
    </source>
</reference>
<dbReference type="Gene3D" id="3.60.21.10">
    <property type="match status" value="1"/>
</dbReference>
<evidence type="ECO:0000313" key="3">
    <source>
        <dbReference type="Proteomes" id="UP001054902"/>
    </source>
</evidence>
<comment type="caution">
    <text evidence="2">The sequence shown here is derived from an EMBL/GenBank/DDBJ whole genome shotgun (WGS) entry which is preliminary data.</text>
</comment>
<proteinExistence type="predicted"/>